<proteinExistence type="predicted"/>
<keyword evidence="3" id="KW-1185">Reference proteome</keyword>
<dbReference type="AlphaFoldDB" id="A0A0N8GEI7"/>
<organism evidence="2 3">
    <name type="scientific">Prosthecodimorpha hirschii</name>
    <dbReference type="NCBI Taxonomy" id="665126"/>
    <lineage>
        <taxon>Bacteria</taxon>
        <taxon>Pseudomonadati</taxon>
        <taxon>Pseudomonadota</taxon>
        <taxon>Alphaproteobacteria</taxon>
        <taxon>Hyphomicrobiales</taxon>
        <taxon>Ancalomicrobiaceae</taxon>
        <taxon>Prosthecodimorpha</taxon>
    </lineage>
</organism>
<dbReference type="InterPro" id="IPR041049">
    <property type="entry name" value="DUF5615"/>
</dbReference>
<protein>
    <submittedName>
        <fullName evidence="2">Toxin-antitoxin system, toxin component, PIN family protein</fullName>
    </submittedName>
</protein>
<accession>A0A0N8GEI7</accession>
<dbReference type="EMBL" id="LJYW01000001">
    <property type="protein sequence ID" value="KPL51633.1"/>
    <property type="molecule type" value="Genomic_DNA"/>
</dbReference>
<dbReference type="RefSeq" id="WP_054357795.1">
    <property type="nucleotide sequence ID" value="NZ_LJYW01000001.1"/>
</dbReference>
<dbReference type="STRING" id="665126.ABB55_04800"/>
<dbReference type="Pfam" id="PF18480">
    <property type="entry name" value="DUF5615"/>
    <property type="match status" value="1"/>
</dbReference>
<reference evidence="2 3" key="2">
    <citation type="submission" date="2015-10" db="EMBL/GenBank/DDBJ databases">
        <title>Draft Genome Sequence of Prosthecomicrobium hirschii ATCC 27832.</title>
        <authorList>
            <person name="Daniel J."/>
            <person name="Givan S.A."/>
            <person name="Brun Y.V."/>
            <person name="Brown P.J."/>
        </authorList>
    </citation>
    <scope>NUCLEOTIDE SEQUENCE [LARGE SCALE GENOMIC DNA]</scope>
    <source>
        <strain evidence="2 3">16</strain>
    </source>
</reference>
<evidence type="ECO:0000313" key="2">
    <source>
        <dbReference type="EMBL" id="KPL51633.1"/>
    </source>
</evidence>
<reference evidence="2 3" key="1">
    <citation type="submission" date="2015-09" db="EMBL/GenBank/DDBJ databases">
        <authorList>
            <consortium name="Swine Surveillance"/>
        </authorList>
    </citation>
    <scope>NUCLEOTIDE SEQUENCE [LARGE SCALE GENOMIC DNA]</scope>
    <source>
        <strain evidence="2 3">16</strain>
    </source>
</reference>
<dbReference type="Proteomes" id="UP000048984">
    <property type="component" value="Unassembled WGS sequence"/>
</dbReference>
<sequence>MIDPFLIDECLYPGLVGVANARGHHATHVVHRGLQGRRDEHLMPFILQGNFIFVTSNTRDFLRLYAREAIHPGLILFLPGNLDRDLQAEFFAIALDTVEAMDDLINKVVEVRSDRSVTIRTLSKG</sequence>
<evidence type="ECO:0000313" key="3">
    <source>
        <dbReference type="Proteomes" id="UP000048984"/>
    </source>
</evidence>
<feature type="domain" description="DUF5615" evidence="1">
    <location>
        <begin position="5"/>
        <end position="101"/>
    </location>
</feature>
<name>A0A0N8GEI7_9HYPH</name>
<evidence type="ECO:0000259" key="1">
    <source>
        <dbReference type="Pfam" id="PF18480"/>
    </source>
</evidence>
<gene>
    <name evidence="2" type="ORF">ABB55_04800</name>
</gene>
<comment type="caution">
    <text evidence="2">The sequence shown here is derived from an EMBL/GenBank/DDBJ whole genome shotgun (WGS) entry which is preliminary data.</text>
</comment>